<dbReference type="Proteomes" id="UP001596108">
    <property type="component" value="Unassembled WGS sequence"/>
</dbReference>
<dbReference type="EMBL" id="JBHSNC010000032">
    <property type="protein sequence ID" value="MFC5529957.1"/>
    <property type="molecule type" value="Genomic_DNA"/>
</dbReference>
<feature type="transmembrane region" description="Helical" evidence="2">
    <location>
        <begin position="117"/>
        <end position="138"/>
    </location>
</feature>
<evidence type="ECO:0000256" key="1">
    <source>
        <dbReference type="SAM" id="MobiDB-lite"/>
    </source>
</evidence>
<dbReference type="Gene3D" id="1.10.1760.20">
    <property type="match status" value="1"/>
</dbReference>
<sequence length="299" mass="32901">MTTPTSISTPQPSPQLSPTSPIGQHETTTPPSIPLPTSTPASHGGRIAASTPPSPTRRSKRLSAKLLIASIAAAYIALAYMALERGNSLLIGLVLVLLSMIPFALRFERRERKARELMLIAVMAAVATVSRIPFAALLPGFTPVTFIVIISGVVFGAEAGWMVGATVGLVSNFFLGQGPWTPWQMFAWGMAGYTAGLFAHRSEWRRKRIPLALFGLAWGFLFGWIMNLTLALDQWMQTHSWDAVIAKYVLGMPFEIIHATANVFFLTVFAPSWIRLLERYRRKYGTLERVETIPLTTTT</sequence>
<feature type="transmembrane region" description="Helical" evidence="2">
    <location>
        <begin position="144"/>
        <end position="175"/>
    </location>
</feature>
<evidence type="ECO:0000313" key="4">
    <source>
        <dbReference type="Proteomes" id="UP001596108"/>
    </source>
</evidence>
<keyword evidence="4" id="KW-1185">Reference proteome</keyword>
<reference evidence="4" key="1">
    <citation type="journal article" date="2019" name="Int. J. Syst. Evol. Microbiol.">
        <title>The Global Catalogue of Microorganisms (GCM) 10K type strain sequencing project: providing services to taxonomists for standard genome sequencing and annotation.</title>
        <authorList>
            <consortium name="The Broad Institute Genomics Platform"/>
            <consortium name="The Broad Institute Genome Sequencing Center for Infectious Disease"/>
            <person name="Wu L."/>
            <person name="Ma J."/>
        </authorList>
    </citation>
    <scope>NUCLEOTIDE SEQUENCE [LARGE SCALE GENOMIC DNA]</scope>
    <source>
        <strain evidence="4">CGMCC 1.18578</strain>
    </source>
</reference>
<evidence type="ECO:0000256" key="2">
    <source>
        <dbReference type="SAM" id="Phobius"/>
    </source>
</evidence>
<proteinExistence type="predicted"/>
<feature type="region of interest" description="Disordered" evidence="1">
    <location>
        <begin position="1"/>
        <end position="58"/>
    </location>
</feature>
<protein>
    <submittedName>
        <fullName evidence="3">ECF transporter S component</fullName>
    </submittedName>
</protein>
<feature type="transmembrane region" description="Helical" evidence="2">
    <location>
        <begin position="66"/>
        <end position="83"/>
    </location>
</feature>
<gene>
    <name evidence="3" type="ORF">ACFPQ4_10930</name>
</gene>
<keyword evidence="2" id="KW-0472">Membrane</keyword>
<feature type="transmembrane region" description="Helical" evidence="2">
    <location>
        <begin position="252"/>
        <end position="274"/>
    </location>
</feature>
<feature type="compositionally biased region" description="Low complexity" evidence="1">
    <location>
        <begin position="1"/>
        <end position="40"/>
    </location>
</feature>
<dbReference type="InterPro" id="IPR009825">
    <property type="entry name" value="ECF_substrate-spec-like"/>
</dbReference>
<feature type="transmembrane region" description="Helical" evidence="2">
    <location>
        <begin position="89"/>
        <end position="105"/>
    </location>
</feature>
<feature type="transmembrane region" description="Helical" evidence="2">
    <location>
        <begin position="211"/>
        <end position="232"/>
    </location>
</feature>
<accession>A0ABW0R0X6</accession>
<organism evidence="3 4">
    <name type="scientific">Cohnella yongneupensis</name>
    <dbReference type="NCBI Taxonomy" id="425006"/>
    <lineage>
        <taxon>Bacteria</taxon>
        <taxon>Bacillati</taxon>
        <taxon>Bacillota</taxon>
        <taxon>Bacilli</taxon>
        <taxon>Bacillales</taxon>
        <taxon>Paenibacillaceae</taxon>
        <taxon>Cohnella</taxon>
    </lineage>
</organism>
<dbReference type="RefSeq" id="WP_378111892.1">
    <property type="nucleotide sequence ID" value="NZ_JBHSNC010000032.1"/>
</dbReference>
<dbReference type="Pfam" id="PF07155">
    <property type="entry name" value="ECF-ribofla_trS"/>
    <property type="match status" value="1"/>
</dbReference>
<comment type="caution">
    <text evidence="3">The sequence shown here is derived from an EMBL/GenBank/DDBJ whole genome shotgun (WGS) entry which is preliminary data.</text>
</comment>
<name>A0ABW0R0X6_9BACL</name>
<evidence type="ECO:0000313" key="3">
    <source>
        <dbReference type="EMBL" id="MFC5529957.1"/>
    </source>
</evidence>
<keyword evidence="2" id="KW-1133">Transmembrane helix</keyword>
<keyword evidence="2" id="KW-0812">Transmembrane</keyword>